<dbReference type="NCBIfam" id="TIGR01565">
    <property type="entry name" value="homeo_ZF_HD"/>
    <property type="match status" value="1"/>
</dbReference>
<protein>
    <submittedName>
        <fullName evidence="14">ZF-HD homeobox protein</fullName>
    </submittedName>
</protein>
<dbReference type="InterPro" id="IPR006456">
    <property type="entry name" value="ZF_HD_homeobox_Cys/His_dimer"/>
</dbReference>
<keyword evidence="9 14" id="KW-0371">Homeobox</keyword>
<comment type="subcellular location">
    <subcellularLocation>
        <location evidence="2">Nucleus</location>
    </subcellularLocation>
</comment>
<dbReference type="GO" id="GO:0003677">
    <property type="term" value="F:DNA binding"/>
    <property type="evidence" value="ECO:0007669"/>
    <property type="project" value="UniProtKB-KW"/>
</dbReference>
<evidence type="ECO:0000313" key="14">
    <source>
        <dbReference type="EMBL" id="KAK8940325.1"/>
    </source>
</evidence>
<feature type="compositionally biased region" description="Low complexity" evidence="12">
    <location>
        <begin position="24"/>
        <end position="37"/>
    </location>
</feature>
<dbReference type="NCBIfam" id="TIGR01566">
    <property type="entry name" value="ZF_HD_prot_N"/>
    <property type="match status" value="1"/>
</dbReference>
<keyword evidence="11" id="KW-0539">Nucleus</keyword>
<evidence type="ECO:0000256" key="3">
    <source>
        <dbReference type="ARBA" id="ARBA00011416"/>
    </source>
</evidence>
<evidence type="ECO:0000313" key="15">
    <source>
        <dbReference type="Proteomes" id="UP001412067"/>
    </source>
</evidence>
<dbReference type="EMBL" id="JBBWWR010000020">
    <property type="protein sequence ID" value="KAK8940325.1"/>
    <property type="molecule type" value="Genomic_DNA"/>
</dbReference>
<dbReference type="SUPFAM" id="SSF46689">
    <property type="entry name" value="Homeodomain-like"/>
    <property type="match status" value="1"/>
</dbReference>
<dbReference type="Gene3D" id="1.10.10.60">
    <property type="entry name" value="Homeodomain-like"/>
    <property type="match status" value="1"/>
</dbReference>
<dbReference type="InterPro" id="IPR009057">
    <property type="entry name" value="Homeodomain-like_sf"/>
</dbReference>
<gene>
    <name evidence="14" type="ORF">KSP40_PGU005711</name>
</gene>
<evidence type="ECO:0000256" key="9">
    <source>
        <dbReference type="ARBA" id="ARBA00023155"/>
    </source>
</evidence>
<evidence type="ECO:0000256" key="5">
    <source>
        <dbReference type="ARBA" id="ARBA00022771"/>
    </source>
</evidence>
<evidence type="ECO:0000256" key="6">
    <source>
        <dbReference type="ARBA" id="ARBA00022833"/>
    </source>
</evidence>
<feature type="region of interest" description="Disordered" evidence="12">
    <location>
        <begin position="1"/>
        <end position="37"/>
    </location>
</feature>
<comment type="caution">
    <text evidence="14">The sequence shown here is derived from an EMBL/GenBank/DDBJ whole genome shotgun (WGS) entry which is preliminary data.</text>
</comment>
<keyword evidence="7" id="KW-0805">Transcription regulation</keyword>
<proteinExistence type="predicted"/>
<evidence type="ECO:0000256" key="4">
    <source>
        <dbReference type="ARBA" id="ARBA00022723"/>
    </source>
</evidence>
<evidence type="ECO:0000259" key="13">
    <source>
        <dbReference type="PROSITE" id="PS51523"/>
    </source>
</evidence>
<organism evidence="14 15">
    <name type="scientific">Platanthera guangdongensis</name>
    <dbReference type="NCBI Taxonomy" id="2320717"/>
    <lineage>
        <taxon>Eukaryota</taxon>
        <taxon>Viridiplantae</taxon>
        <taxon>Streptophyta</taxon>
        <taxon>Embryophyta</taxon>
        <taxon>Tracheophyta</taxon>
        <taxon>Spermatophyta</taxon>
        <taxon>Magnoliopsida</taxon>
        <taxon>Liliopsida</taxon>
        <taxon>Asparagales</taxon>
        <taxon>Orchidaceae</taxon>
        <taxon>Orchidoideae</taxon>
        <taxon>Orchideae</taxon>
        <taxon>Orchidinae</taxon>
        <taxon>Platanthera</taxon>
    </lineage>
</organism>
<keyword evidence="6" id="KW-0862">Zinc</keyword>
<dbReference type="PROSITE" id="PS51523">
    <property type="entry name" value="ZF_HD_DIMER"/>
    <property type="match status" value="1"/>
</dbReference>
<evidence type="ECO:0000256" key="11">
    <source>
        <dbReference type="ARBA" id="ARBA00023242"/>
    </source>
</evidence>
<feature type="region of interest" description="Disordered" evidence="12">
    <location>
        <begin position="277"/>
        <end position="306"/>
    </location>
</feature>
<reference evidence="14 15" key="1">
    <citation type="journal article" date="2022" name="Nat. Plants">
        <title>Genomes of leafy and leafless Platanthera orchids illuminate the evolution of mycoheterotrophy.</title>
        <authorList>
            <person name="Li M.H."/>
            <person name="Liu K.W."/>
            <person name="Li Z."/>
            <person name="Lu H.C."/>
            <person name="Ye Q.L."/>
            <person name="Zhang D."/>
            <person name="Wang J.Y."/>
            <person name="Li Y.F."/>
            <person name="Zhong Z.M."/>
            <person name="Liu X."/>
            <person name="Yu X."/>
            <person name="Liu D.K."/>
            <person name="Tu X.D."/>
            <person name="Liu B."/>
            <person name="Hao Y."/>
            <person name="Liao X.Y."/>
            <person name="Jiang Y.T."/>
            <person name="Sun W.H."/>
            <person name="Chen J."/>
            <person name="Chen Y.Q."/>
            <person name="Ai Y."/>
            <person name="Zhai J.W."/>
            <person name="Wu S.S."/>
            <person name="Zhou Z."/>
            <person name="Hsiao Y.Y."/>
            <person name="Wu W.L."/>
            <person name="Chen Y.Y."/>
            <person name="Lin Y.F."/>
            <person name="Hsu J.L."/>
            <person name="Li C.Y."/>
            <person name="Wang Z.W."/>
            <person name="Zhao X."/>
            <person name="Zhong W.Y."/>
            <person name="Ma X.K."/>
            <person name="Ma L."/>
            <person name="Huang J."/>
            <person name="Chen G.Z."/>
            <person name="Huang M.Z."/>
            <person name="Huang L."/>
            <person name="Peng D.H."/>
            <person name="Luo Y.B."/>
            <person name="Zou S.Q."/>
            <person name="Chen S.P."/>
            <person name="Lan S."/>
            <person name="Tsai W.C."/>
            <person name="Van de Peer Y."/>
            <person name="Liu Z.J."/>
        </authorList>
    </citation>
    <scope>NUCLEOTIDE SEQUENCE [LARGE SCALE GENOMIC DNA]</scope>
    <source>
        <strain evidence="14">Lor288</strain>
    </source>
</reference>
<evidence type="ECO:0000256" key="12">
    <source>
        <dbReference type="SAM" id="MobiDB-lite"/>
    </source>
</evidence>
<dbReference type="PANTHER" id="PTHR31948">
    <property type="entry name" value="ZINC-FINGER HOMEODOMAIN PROTEIN 2"/>
    <property type="match status" value="1"/>
</dbReference>
<dbReference type="Pfam" id="PF04770">
    <property type="entry name" value="ZF-HD_dimer"/>
    <property type="match status" value="1"/>
</dbReference>
<feature type="domain" description="ZF-HD dimerization-type" evidence="13">
    <location>
        <begin position="181"/>
        <end position="226"/>
    </location>
</feature>
<evidence type="ECO:0000256" key="7">
    <source>
        <dbReference type="ARBA" id="ARBA00023015"/>
    </source>
</evidence>
<dbReference type="Proteomes" id="UP001412067">
    <property type="component" value="Unassembled WGS sequence"/>
</dbReference>
<keyword evidence="10" id="KW-0804">Transcription</keyword>
<keyword evidence="8 14" id="KW-0238">DNA-binding</keyword>
<evidence type="ECO:0000256" key="2">
    <source>
        <dbReference type="ARBA" id="ARBA00004123"/>
    </source>
</evidence>
<evidence type="ECO:0000256" key="10">
    <source>
        <dbReference type="ARBA" id="ARBA00023163"/>
    </source>
</evidence>
<dbReference type="InterPro" id="IPR006455">
    <property type="entry name" value="Homeodomain_ZF_HD"/>
</dbReference>
<sequence>MGRQQAGFFGLPRYGSAGREGEDSSSPDLSPSMPISPEYGSLSFWNEKLESRTGKIEIKKKIRLGERDHRVRVSKIWGKNMDFRRKAEEEDDDEDVSYTPPTIRESAFSKPLLPSSSSLISGRGGAAAGGVRNGIMSDPSSGVGRKSLVLDPATSEGRRGDVSNSNFPGTGSAGEPPAVRYRECLRNHAASLGGHVLDGCGEFMPCSPNTMKCAACCCHRSFHRREAEFEHLHHRQQNGNNHSGDGGRIPLLLPPPAPQKKQIHSFSTSPSAALVALGSSSGGATTTESSSEELGIPPAAVAGGGIHRPFMMPSSKKRFRTKFSSAQKVKMMDFAERIGWRIQRQDDAEMESFCSETGVSRQVFKVWMHNNKHFVRRQPQQSQPHHM</sequence>
<comment type="subunit">
    <text evidence="3">Homo- and heterodimer with other ZFHD proteins.</text>
</comment>
<feature type="compositionally biased region" description="Low complexity" evidence="12">
    <location>
        <begin position="277"/>
        <end position="301"/>
    </location>
</feature>
<keyword evidence="5" id="KW-0863">Zinc-finger</keyword>
<feature type="region of interest" description="Disordered" evidence="12">
    <location>
        <begin position="153"/>
        <end position="175"/>
    </location>
</feature>
<evidence type="ECO:0000256" key="1">
    <source>
        <dbReference type="ARBA" id="ARBA00004049"/>
    </source>
</evidence>
<name>A0ABR2LH64_9ASPA</name>
<accession>A0ABR2LH64</accession>
<comment type="function">
    <text evidence="1">Putative transcription factor.</text>
</comment>
<dbReference type="PANTHER" id="PTHR31948:SF138">
    <property type="entry name" value="ZINC-FINGER HOMEODOMAIN PROTEIN 7"/>
    <property type="match status" value="1"/>
</dbReference>
<evidence type="ECO:0000256" key="8">
    <source>
        <dbReference type="ARBA" id="ARBA00023125"/>
    </source>
</evidence>
<keyword evidence="4" id="KW-0479">Metal-binding</keyword>
<keyword evidence="15" id="KW-1185">Reference proteome</keyword>